<dbReference type="GO" id="GO:0006428">
    <property type="term" value="P:isoleucyl-tRNA aminoacylation"/>
    <property type="evidence" value="ECO:0007669"/>
    <property type="project" value="UniProtKB-UniRule"/>
</dbReference>
<keyword evidence="5 13" id="KW-0479">Metal-binding</keyword>
<evidence type="ECO:0000259" key="14">
    <source>
        <dbReference type="Pfam" id="PF00133"/>
    </source>
</evidence>
<evidence type="ECO:0000259" key="15">
    <source>
        <dbReference type="Pfam" id="PF06827"/>
    </source>
</evidence>
<dbReference type="Gene3D" id="1.10.730.20">
    <property type="match status" value="2"/>
</dbReference>
<dbReference type="AlphaFoldDB" id="A0A926VLD4"/>
<feature type="binding site" evidence="13">
    <location>
        <position position="1135"/>
    </location>
    <ligand>
        <name>Zn(2+)</name>
        <dbReference type="ChEBI" id="CHEBI:29105"/>
    </ligand>
</feature>
<dbReference type="InterPro" id="IPR001412">
    <property type="entry name" value="aa-tRNA-synth_I_CS"/>
</dbReference>
<proteinExistence type="inferred from homology"/>
<comment type="subunit">
    <text evidence="13">Monomer.</text>
</comment>
<feature type="binding site" evidence="13">
    <location>
        <position position="1132"/>
    </location>
    <ligand>
        <name>Zn(2+)</name>
        <dbReference type="ChEBI" id="CHEBI:29105"/>
    </ligand>
</feature>
<keyword evidence="9 13" id="KW-0648">Protein biosynthesis</keyword>
<evidence type="ECO:0000256" key="3">
    <source>
        <dbReference type="ARBA" id="ARBA00022490"/>
    </source>
</evidence>
<dbReference type="GO" id="GO:0002161">
    <property type="term" value="F:aminoacyl-tRNA deacylase activity"/>
    <property type="evidence" value="ECO:0007669"/>
    <property type="project" value="InterPro"/>
</dbReference>
<feature type="domain" description="Zinc finger FPG/IleRS-type" evidence="15">
    <location>
        <begin position="1109"/>
        <end position="1137"/>
    </location>
</feature>
<feature type="domain" description="Aminoacyl-tRNA synthetase class Ia" evidence="14">
    <location>
        <begin position="31"/>
        <end position="668"/>
    </location>
</feature>
<keyword evidence="6 13" id="KW-0547">Nucleotide-binding</keyword>
<keyword evidence="4 13" id="KW-0436">Ligase</keyword>
<keyword evidence="19" id="KW-1185">Reference proteome</keyword>
<dbReference type="Pfam" id="PF06827">
    <property type="entry name" value="zf-FPG_IleRS"/>
    <property type="match status" value="1"/>
</dbReference>
<dbReference type="CDD" id="cd07960">
    <property type="entry name" value="Anticodon_Ia_Ile_BEm"/>
    <property type="match status" value="1"/>
</dbReference>
<reference evidence="18" key="1">
    <citation type="journal article" date="2015" name="ISME J.">
        <title>Draft Genome Sequence of Streptomyces incarnatus NRRL8089, which Produces the Nucleoside Antibiotic Sinefungin.</title>
        <authorList>
            <person name="Oshima K."/>
            <person name="Hattori M."/>
            <person name="Shimizu H."/>
            <person name="Fukuda K."/>
            <person name="Nemoto M."/>
            <person name="Inagaki K."/>
            <person name="Tamura T."/>
        </authorList>
    </citation>
    <scope>NUCLEOTIDE SEQUENCE</scope>
    <source>
        <strain evidence="18">FACHB-1375</strain>
    </source>
</reference>
<dbReference type="InterPro" id="IPR009008">
    <property type="entry name" value="Val/Leu/Ile-tRNA-synth_edit"/>
</dbReference>
<dbReference type="PANTHER" id="PTHR42765:SF1">
    <property type="entry name" value="ISOLEUCINE--TRNA LIGASE, MITOCHONDRIAL"/>
    <property type="match status" value="1"/>
</dbReference>
<dbReference type="InterPro" id="IPR023585">
    <property type="entry name" value="Ile-tRNA-ligase_type1"/>
</dbReference>
<dbReference type="Pfam" id="PF14159">
    <property type="entry name" value="CAAD"/>
    <property type="match status" value="1"/>
</dbReference>
<dbReference type="CDD" id="cd00818">
    <property type="entry name" value="IleRS_core"/>
    <property type="match status" value="1"/>
</dbReference>
<reference evidence="18" key="2">
    <citation type="submission" date="2020-08" db="EMBL/GenBank/DDBJ databases">
        <authorList>
            <person name="Chen M."/>
            <person name="Teng W."/>
            <person name="Zhao L."/>
            <person name="Hu C."/>
            <person name="Zhou Y."/>
            <person name="Han B."/>
            <person name="Song L."/>
            <person name="Shu W."/>
        </authorList>
    </citation>
    <scope>NUCLEOTIDE SEQUENCE</scope>
    <source>
        <strain evidence="18">FACHB-1375</strain>
    </source>
</reference>
<dbReference type="EC" id="6.1.1.5" evidence="13"/>
<evidence type="ECO:0000256" key="5">
    <source>
        <dbReference type="ARBA" id="ARBA00022723"/>
    </source>
</evidence>
<protein>
    <recommendedName>
        <fullName evidence="13">Isoleucine--tRNA ligase</fullName>
        <ecNumber evidence="13">6.1.1.5</ecNumber>
    </recommendedName>
    <alternativeName>
        <fullName evidence="13">Isoleucyl-tRNA synthetase</fullName>
        <shortName evidence="13">IleRS</shortName>
    </alternativeName>
</protein>
<evidence type="ECO:0000256" key="9">
    <source>
        <dbReference type="ARBA" id="ARBA00022917"/>
    </source>
</evidence>
<evidence type="ECO:0000256" key="7">
    <source>
        <dbReference type="ARBA" id="ARBA00022833"/>
    </source>
</evidence>
<dbReference type="Pfam" id="PF00133">
    <property type="entry name" value="tRNA-synt_1"/>
    <property type="match status" value="1"/>
</dbReference>
<feature type="short sequence motif" description="'HIGH' region" evidence="13">
    <location>
        <begin position="60"/>
        <end position="70"/>
    </location>
</feature>
<keyword evidence="7 13" id="KW-0862">Zinc</keyword>
<evidence type="ECO:0000256" key="11">
    <source>
        <dbReference type="ARBA" id="ARBA00025217"/>
    </source>
</evidence>
<comment type="subcellular location">
    <subcellularLocation>
        <location evidence="13">Cytoplasm</location>
    </subcellularLocation>
    <subcellularLocation>
        <location evidence="1">Membrane</location>
        <topology evidence="1">Multi-pass membrane protein</topology>
    </subcellularLocation>
</comment>
<comment type="catalytic activity">
    <reaction evidence="12 13">
        <text>tRNA(Ile) + L-isoleucine + ATP = L-isoleucyl-tRNA(Ile) + AMP + diphosphate</text>
        <dbReference type="Rhea" id="RHEA:11060"/>
        <dbReference type="Rhea" id="RHEA-COMP:9666"/>
        <dbReference type="Rhea" id="RHEA-COMP:9695"/>
        <dbReference type="ChEBI" id="CHEBI:30616"/>
        <dbReference type="ChEBI" id="CHEBI:33019"/>
        <dbReference type="ChEBI" id="CHEBI:58045"/>
        <dbReference type="ChEBI" id="CHEBI:78442"/>
        <dbReference type="ChEBI" id="CHEBI:78528"/>
        <dbReference type="ChEBI" id="CHEBI:456215"/>
        <dbReference type="EC" id="6.1.1.5"/>
    </reaction>
</comment>
<accession>A0A926VLD4</accession>
<feature type="binding site" evidence="13">
    <location>
        <position position="1112"/>
    </location>
    <ligand>
        <name>Zn(2+)</name>
        <dbReference type="ChEBI" id="CHEBI:29105"/>
    </ligand>
</feature>
<keyword evidence="3 13" id="KW-0963">Cytoplasm</keyword>
<dbReference type="EMBL" id="JACJPW010000147">
    <property type="protein sequence ID" value="MBD2185869.1"/>
    <property type="molecule type" value="Genomic_DNA"/>
</dbReference>
<dbReference type="Gene3D" id="1.10.10.830">
    <property type="entry name" value="Ile-tRNA synthetase CP2 domain-like"/>
    <property type="match status" value="1"/>
</dbReference>
<dbReference type="InterPro" id="IPR009080">
    <property type="entry name" value="tRNAsynth_Ia_anticodon-bd"/>
</dbReference>
<comment type="caution">
    <text evidence="18">The sequence shown here is derived from an EMBL/GenBank/DDBJ whole genome shotgun (WGS) entry which is preliminary data.</text>
</comment>
<dbReference type="GO" id="GO:0008270">
    <property type="term" value="F:zinc ion binding"/>
    <property type="evidence" value="ECO:0007669"/>
    <property type="project" value="UniProtKB-UniRule"/>
</dbReference>
<dbReference type="InterPro" id="IPR002300">
    <property type="entry name" value="aa-tRNA-synth_Ia"/>
</dbReference>
<feature type="binding site" evidence="13">
    <location>
        <position position="1115"/>
    </location>
    <ligand>
        <name>Zn(2+)</name>
        <dbReference type="ChEBI" id="CHEBI:29105"/>
    </ligand>
</feature>
<dbReference type="SUPFAM" id="SSF47323">
    <property type="entry name" value="Anticodon-binding domain of a subclass of class I aminoacyl-tRNA synthetases"/>
    <property type="match status" value="2"/>
</dbReference>
<dbReference type="HAMAP" id="MF_02002">
    <property type="entry name" value="Ile_tRNA_synth_type1"/>
    <property type="match status" value="1"/>
</dbReference>
<name>A0A926VLD4_9CYAN</name>
<feature type="domain" description="Cyanobacterial aminoacyl-tRNA synthetase CAAD" evidence="17">
    <location>
        <begin position="939"/>
        <end position="1022"/>
    </location>
</feature>
<dbReference type="PRINTS" id="PR00984">
    <property type="entry name" value="TRNASYNTHILE"/>
</dbReference>
<evidence type="ECO:0000256" key="2">
    <source>
        <dbReference type="ARBA" id="ARBA00006887"/>
    </source>
</evidence>
<evidence type="ECO:0000313" key="19">
    <source>
        <dbReference type="Proteomes" id="UP000641646"/>
    </source>
</evidence>
<dbReference type="InterPro" id="IPR025564">
    <property type="entry name" value="CAAD_dom"/>
</dbReference>
<comment type="function">
    <text evidence="11 13">Catalyzes the attachment of isoleucine to tRNA(Ile). As IleRS can inadvertently accommodate and process structurally similar amino acids such as valine, to avoid such errors it has two additional distinct tRNA(Ile)-dependent editing activities. One activity is designated as 'pretransfer' editing and involves the hydrolysis of activated Val-AMP. The other activity is designated 'posttransfer' editing and involves deacylation of mischarged Val-tRNA(Ile).</text>
</comment>
<dbReference type="Gene3D" id="3.90.740.10">
    <property type="entry name" value="Valyl/Leucyl/Isoleucyl-tRNA synthetase, editing domain"/>
    <property type="match status" value="1"/>
</dbReference>
<sequence length="1143" mass="128679">MTESKTYKDTVNLPKTQFDMRANAIAREPQLQKFWAEHKIYEKLSQNNPGDIFVLHDGPPYANGSLHMGHALNKILKDIINKYQLLGGRKVRYVPGWDCHGLPIELKVLQDMKAAERQNLTPLELRRKARDFALKTVDEQREGFKRFGVWGDWDNPYLTLKPEYEAAQIGVFGQMLLKGYIYRGLKPVHWSPSSKTALAEAELEYPEDNQGRPTHTSRSIYAAFPMVSLAPPLKSALEQYLPELGVAIWTTTPWTIPGNLAVAVNPNLSYAVVEVSPNSAGEIPGKFKYLIVAADLVERLSSILGVELTVKATGSGKSLETSTYRHPLFDRESPIVIGGDYVTTDSGTGLVHTAPGHGQEDYQVGRRYNLPILAPVDDDGNFTKEAGDFVGLNVLGDGNAAVIKALAEVGSLLKEEPYVHKYPYDWRTKKPTIFRATEQWFASVEGFREEALKAIASVKWIPAQGENRITPMVADRSDWCISRQRSWGVPIPVFYDEETGEPLLTEETIAHVQQIVAEKGSDAWWELSVPELLPPQYRENGRTYRKGTDTMDVWFDSGSSWAAVAKQRPELIYPVDMYLEGSDQHRGWFQSSLLTSVANNDIAPYKTVLTHGFTLDEQGRKMSKSLGNVIDPRVVIEGGKNQKEEPPYGADVLRLWVSSVDYSSDVPISKNILKQLGDVRNKIRNTARFLLGNLHDFDPAKDAVPYDRLPDLDRYMLHRMTEVFAEITEAFESFQFFRFFQTVQNFCVVDLSNFYLDMAKDRLYISAPDSFRRRSCQTVLAIAVENLARAIAPVLCHMAEDIWQFLPYPKPAESVFESGWVKLDERWKNPELAAFWQELRQMRGDVNKVMEQARKESAIGSSLEAKVLLYVEDAELRQRLQDMNPTVELPAEIAAAAELEEEDDDINIPIQVTTKETYSEQWNQFSDRVSAVVSEWVDNLGEVLQDNQKLLTSLGLIVAVVSLLYAIASMLNAVNRIPALEPFFTLVGVIYCLRFASRNLFKAADREVLFDRIQSFKDEVVGRTTPREKAIVQAADSITVTTETLVETLSAISSQDSDLANIQNKGVDELRYLFIASQVELLDSPDALSAVEYKGQFDGVTVGIVKAEGEKCDRCWNYSVYVGKSALHPLLCERCIPALRGEF</sequence>
<evidence type="ECO:0000256" key="10">
    <source>
        <dbReference type="ARBA" id="ARBA00023146"/>
    </source>
</evidence>
<evidence type="ECO:0000313" key="18">
    <source>
        <dbReference type="EMBL" id="MBD2185869.1"/>
    </source>
</evidence>
<feature type="short sequence motif" description="'KMSKS' region" evidence="13">
    <location>
        <begin position="621"/>
        <end position="625"/>
    </location>
</feature>
<comment type="domain">
    <text evidence="13">IleRS has two distinct active sites: one for aminoacylation and one for editing. The misactivated valine is translocated from the active site to the editing site, which sterically excludes the correctly activated isoleucine. The single editing site contains two valyl binding pockets, one specific for each substrate (Val-AMP or Val-tRNA(Ile)).</text>
</comment>
<feature type="binding site" evidence="13">
    <location>
        <position position="624"/>
    </location>
    <ligand>
        <name>ATP</name>
        <dbReference type="ChEBI" id="CHEBI:30616"/>
    </ligand>
</feature>
<comment type="cofactor">
    <cofactor evidence="13">
        <name>Zn(2+)</name>
        <dbReference type="ChEBI" id="CHEBI:29105"/>
    </cofactor>
    <text evidence="13">Binds 1 zinc ion per subunit.</text>
</comment>
<dbReference type="PANTHER" id="PTHR42765">
    <property type="entry name" value="SOLEUCYL-TRNA SYNTHETASE"/>
    <property type="match status" value="1"/>
</dbReference>
<dbReference type="InterPro" id="IPR050081">
    <property type="entry name" value="Ile-tRNA_ligase"/>
</dbReference>
<evidence type="ECO:0000256" key="4">
    <source>
        <dbReference type="ARBA" id="ARBA00022598"/>
    </source>
</evidence>
<dbReference type="FunFam" id="3.40.50.620:FF:000111">
    <property type="entry name" value="Mitochondrial isoleucyl-tRNA synthetase"/>
    <property type="match status" value="1"/>
</dbReference>
<dbReference type="PROSITE" id="PS00178">
    <property type="entry name" value="AA_TRNA_LIGASE_I"/>
    <property type="match status" value="1"/>
</dbReference>
<evidence type="ECO:0000256" key="8">
    <source>
        <dbReference type="ARBA" id="ARBA00022840"/>
    </source>
</evidence>
<dbReference type="Pfam" id="PF08264">
    <property type="entry name" value="Anticodon_1"/>
    <property type="match status" value="1"/>
</dbReference>
<comment type="similarity">
    <text evidence="2 13">Belongs to the class-I aminoacyl-tRNA synthetase family. IleS type 1 subfamily.</text>
</comment>
<dbReference type="InterPro" id="IPR002301">
    <property type="entry name" value="Ile-tRNA-ligase"/>
</dbReference>
<dbReference type="GO" id="GO:0005524">
    <property type="term" value="F:ATP binding"/>
    <property type="evidence" value="ECO:0007669"/>
    <property type="project" value="UniProtKB-UniRule"/>
</dbReference>
<dbReference type="Gene3D" id="3.40.50.620">
    <property type="entry name" value="HUPs"/>
    <property type="match status" value="2"/>
</dbReference>
<dbReference type="InterPro" id="IPR010663">
    <property type="entry name" value="Znf_FPG/IleRS"/>
</dbReference>
<dbReference type="GO" id="GO:0000049">
    <property type="term" value="F:tRNA binding"/>
    <property type="evidence" value="ECO:0007669"/>
    <property type="project" value="InterPro"/>
</dbReference>
<dbReference type="SUPFAM" id="SSF52374">
    <property type="entry name" value="Nucleotidylyl transferase"/>
    <property type="match status" value="1"/>
</dbReference>
<dbReference type="GO" id="GO:0004822">
    <property type="term" value="F:isoleucine-tRNA ligase activity"/>
    <property type="evidence" value="ECO:0007669"/>
    <property type="project" value="UniProtKB-UniRule"/>
</dbReference>
<dbReference type="FunFam" id="3.90.740.10:FF:000013">
    <property type="entry name" value="Isoleucine--tRNA ligase, chloroplastic/mitochondrial"/>
    <property type="match status" value="1"/>
</dbReference>
<evidence type="ECO:0000259" key="16">
    <source>
        <dbReference type="Pfam" id="PF08264"/>
    </source>
</evidence>
<dbReference type="RefSeq" id="WP_190474598.1">
    <property type="nucleotide sequence ID" value="NZ_JACJPW010000147.1"/>
</dbReference>
<gene>
    <name evidence="13 18" type="primary">ileS</name>
    <name evidence="18" type="ORF">H6G03_33230</name>
</gene>
<feature type="domain" description="Methionyl/Valyl/Leucyl/Isoleucyl-tRNA synthetase anticodon-binding" evidence="16">
    <location>
        <begin position="713"/>
        <end position="868"/>
    </location>
</feature>
<evidence type="ECO:0000256" key="12">
    <source>
        <dbReference type="ARBA" id="ARBA00048359"/>
    </source>
</evidence>
<evidence type="ECO:0000256" key="13">
    <source>
        <dbReference type="HAMAP-Rule" id="MF_02002"/>
    </source>
</evidence>
<dbReference type="InterPro" id="IPR013155">
    <property type="entry name" value="M/V/L/I-tRNA-synth_anticd-bd"/>
</dbReference>
<dbReference type="GO" id="GO:0005829">
    <property type="term" value="C:cytosol"/>
    <property type="evidence" value="ECO:0007669"/>
    <property type="project" value="TreeGrafter"/>
</dbReference>
<evidence type="ECO:0000256" key="6">
    <source>
        <dbReference type="ARBA" id="ARBA00022741"/>
    </source>
</evidence>
<dbReference type="InterPro" id="IPR014729">
    <property type="entry name" value="Rossmann-like_a/b/a_fold"/>
</dbReference>
<dbReference type="Proteomes" id="UP000641646">
    <property type="component" value="Unassembled WGS sequence"/>
</dbReference>
<dbReference type="InterPro" id="IPR033708">
    <property type="entry name" value="Anticodon_Ile_BEm"/>
</dbReference>
<keyword evidence="10 13" id="KW-0030">Aminoacyl-tRNA synthetase</keyword>
<dbReference type="SUPFAM" id="SSF50677">
    <property type="entry name" value="ValRS/IleRS/LeuRS editing domain"/>
    <property type="match status" value="1"/>
</dbReference>
<organism evidence="18 19">
    <name type="scientific">Aerosakkonema funiforme FACHB-1375</name>
    <dbReference type="NCBI Taxonomy" id="2949571"/>
    <lineage>
        <taxon>Bacteria</taxon>
        <taxon>Bacillati</taxon>
        <taxon>Cyanobacteriota</taxon>
        <taxon>Cyanophyceae</taxon>
        <taxon>Oscillatoriophycideae</taxon>
        <taxon>Aerosakkonematales</taxon>
        <taxon>Aerosakkonemataceae</taxon>
        <taxon>Aerosakkonema</taxon>
    </lineage>
</organism>
<keyword evidence="8 13" id="KW-0067">ATP-binding</keyword>
<evidence type="ECO:0000259" key="17">
    <source>
        <dbReference type="Pfam" id="PF14159"/>
    </source>
</evidence>
<dbReference type="NCBIfam" id="TIGR00392">
    <property type="entry name" value="ileS"/>
    <property type="match status" value="1"/>
</dbReference>
<dbReference type="GO" id="GO:0016020">
    <property type="term" value="C:membrane"/>
    <property type="evidence" value="ECO:0007669"/>
    <property type="project" value="UniProtKB-SubCell"/>
</dbReference>
<feature type="binding site" evidence="13">
    <location>
        <position position="580"/>
    </location>
    <ligand>
        <name>L-isoleucyl-5'-AMP</name>
        <dbReference type="ChEBI" id="CHEBI:178002"/>
    </ligand>
</feature>
<evidence type="ECO:0000256" key="1">
    <source>
        <dbReference type="ARBA" id="ARBA00004141"/>
    </source>
</evidence>